<evidence type="ECO:0000256" key="3">
    <source>
        <dbReference type="ARBA" id="ARBA00013036"/>
    </source>
</evidence>
<dbReference type="Proteomes" id="UP001302978">
    <property type="component" value="Chromosome"/>
</dbReference>
<feature type="binding site" evidence="11">
    <location>
        <position position="48"/>
    </location>
    <ligand>
        <name>NADP(+)</name>
        <dbReference type="ChEBI" id="CHEBI:58349"/>
    </ligand>
</feature>
<keyword evidence="9 11" id="KW-0057">Aromatic amino acid biosynthesis</keyword>
<keyword evidence="8 11" id="KW-0521">NADP</keyword>
<protein>
    <recommendedName>
        <fullName evidence="3 11">Chorismate synthase</fullName>
        <shortName evidence="11">CS</shortName>
        <ecNumber evidence="3 11">4.2.3.5</ecNumber>
    </recommendedName>
    <alternativeName>
        <fullName evidence="11">5-enolpyruvylshikimate-3-phosphate phospholyase</fullName>
    </alternativeName>
</protein>
<keyword evidence="10 11" id="KW-0456">Lyase</keyword>
<reference evidence="13 14" key="1">
    <citation type="submission" date="2023-07" db="EMBL/GenBank/DDBJ databases">
        <title>Closed genoem sequence of Methanomicrococcus sp. Hf6.</title>
        <authorList>
            <person name="Poehlein A."/>
            <person name="Protasov E."/>
            <person name="Platt K."/>
            <person name="Reeh H."/>
            <person name="Daniel R."/>
            <person name="Brune A."/>
        </authorList>
    </citation>
    <scope>NUCLEOTIDE SEQUENCE [LARGE SCALE GENOMIC DNA]</scope>
    <source>
        <strain evidence="13 14">Hf6</strain>
    </source>
</reference>
<dbReference type="GO" id="GO:0004107">
    <property type="term" value="F:chorismate synthase activity"/>
    <property type="evidence" value="ECO:0007669"/>
    <property type="project" value="UniProtKB-UniRule"/>
</dbReference>
<keyword evidence="5 11" id="KW-0285">Flavoprotein</keyword>
<evidence type="ECO:0000313" key="13">
    <source>
        <dbReference type="EMBL" id="WNY24266.1"/>
    </source>
</evidence>
<dbReference type="GeneID" id="85196203"/>
<evidence type="ECO:0000256" key="8">
    <source>
        <dbReference type="ARBA" id="ARBA00022857"/>
    </source>
</evidence>
<dbReference type="PIRSF" id="PIRSF001456">
    <property type="entry name" value="Chorismate_synth"/>
    <property type="match status" value="1"/>
</dbReference>
<evidence type="ECO:0000256" key="6">
    <source>
        <dbReference type="ARBA" id="ARBA00022643"/>
    </source>
</evidence>
<evidence type="ECO:0000256" key="12">
    <source>
        <dbReference type="SAM" id="MobiDB-lite"/>
    </source>
</evidence>
<comment type="similarity">
    <text evidence="2 11">Belongs to the chorismate synthase family.</text>
</comment>
<evidence type="ECO:0000256" key="1">
    <source>
        <dbReference type="ARBA" id="ARBA00005044"/>
    </source>
</evidence>
<evidence type="ECO:0000256" key="5">
    <source>
        <dbReference type="ARBA" id="ARBA00022630"/>
    </source>
</evidence>
<dbReference type="GO" id="GO:0009423">
    <property type="term" value="P:chorismate biosynthetic process"/>
    <property type="evidence" value="ECO:0007669"/>
    <property type="project" value="UniProtKB-UniRule"/>
</dbReference>
<dbReference type="EC" id="4.2.3.5" evidence="3 11"/>
<dbReference type="HAMAP" id="MF_00300">
    <property type="entry name" value="Chorismate_synth"/>
    <property type="match status" value="1"/>
</dbReference>
<feature type="region of interest" description="Disordered" evidence="12">
    <location>
        <begin position="43"/>
        <end position="62"/>
    </location>
</feature>
<dbReference type="InterPro" id="IPR035904">
    <property type="entry name" value="Chorismate_synth_AroC_sf"/>
</dbReference>
<dbReference type="GO" id="GO:0005829">
    <property type="term" value="C:cytosol"/>
    <property type="evidence" value="ECO:0007669"/>
    <property type="project" value="TreeGrafter"/>
</dbReference>
<dbReference type="GO" id="GO:0010181">
    <property type="term" value="F:FMN binding"/>
    <property type="evidence" value="ECO:0007669"/>
    <property type="project" value="TreeGrafter"/>
</dbReference>
<evidence type="ECO:0000256" key="7">
    <source>
        <dbReference type="ARBA" id="ARBA00022827"/>
    </source>
</evidence>
<comment type="function">
    <text evidence="11">Catalyzes the anti-1,4-elimination of the C-3 phosphate and the C-6 proR hydrogen from 5-enolpyruvylshikimate-3-phosphate (EPSP) to yield chorismate, which is the branch point compound that serves as the starting substrate for the three terminal pathways of aromatic amino acid biosynthesis. This reaction introduces a second double bond into the aromatic ring system.</text>
</comment>
<evidence type="ECO:0000256" key="9">
    <source>
        <dbReference type="ARBA" id="ARBA00023141"/>
    </source>
</evidence>
<sequence length="376" mass="39537">MAGNTFGSAFRITTWGESHGPAVGAVIDGAIPGIEITAEEIQKELDRRKPGQSNVSTPRNESDTVEILSGVFEGKTTGTPISLLIRNSNQHSSDYDSLRDTPRPGHADFAYAEKYGIRDHRGGGRSSGRETVGRVAAGAVAKKILSEFGIKVVCHTTRIGGVSADPDVLSKLSFEEIKNNIEKNSVRCADLTTAAQMEAAVAAAKERGDSVGGIVEGLICGVPAGLGEPVFDKLDADLAKAIMSIGAVKGFEIGVGFAAAGAFGSVLNDAFEIQNGEIRTATNNAGGILGGISTGEIIRFRAAIKPTPSISKVQKTVNTAEMKEAEISIQGRHDPVIAPRFVPVGEAMAAIVILDHLMRNEALHLLKTNQTVNQNK</sequence>
<dbReference type="InterPro" id="IPR000453">
    <property type="entry name" value="Chorismate_synth"/>
</dbReference>
<dbReference type="Pfam" id="PF01264">
    <property type="entry name" value="Chorismate_synt"/>
    <property type="match status" value="1"/>
</dbReference>
<feature type="binding site" evidence="11">
    <location>
        <position position="332"/>
    </location>
    <ligand>
        <name>FMN</name>
        <dbReference type="ChEBI" id="CHEBI:58210"/>
    </ligand>
</feature>
<dbReference type="RefSeq" id="WP_316557446.1">
    <property type="nucleotide sequence ID" value="NZ_CP131059.1"/>
</dbReference>
<feature type="binding site" evidence="11">
    <location>
        <begin position="125"/>
        <end position="127"/>
    </location>
    <ligand>
        <name>FMN</name>
        <dbReference type="ChEBI" id="CHEBI:58210"/>
    </ligand>
</feature>
<keyword evidence="6 11" id="KW-0288">FMN</keyword>
<keyword evidence="4 11" id="KW-0028">Amino-acid biosynthesis</keyword>
<evidence type="ECO:0000256" key="10">
    <source>
        <dbReference type="ARBA" id="ARBA00023239"/>
    </source>
</evidence>
<dbReference type="InterPro" id="IPR020541">
    <property type="entry name" value="Chorismate_synthase_CS"/>
</dbReference>
<comment type="pathway">
    <text evidence="1 11">Metabolic intermediate biosynthesis; chorismate biosynthesis; chorismate from D-erythrose 4-phosphate and phosphoenolpyruvate: step 7/7.</text>
</comment>
<dbReference type="NCBIfam" id="TIGR00033">
    <property type="entry name" value="aroC"/>
    <property type="match status" value="1"/>
</dbReference>
<dbReference type="PROSITE" id="PS00788">
    <property type="entry name" value="CHORISMATE_SYNTHASE_2"/>
    <property type="match status" value="1"/>
</dbReference>
<dbReference type="KEGG" id="mehf:MmiHf6_15960"/>
<evidence type="ECO:0000256" key="11">
    <source>
        <dbReference type="HAMAP-Rule" id="MF_00300"/>
    </source>
</evidence>
<dbReference type="GO" id="GO:0008652">
    <property type="term" value="P:amino acid biosynthetic process"/>
    <property type="evidence" value="ECO:0007669"/>
    <property type="project" value="UniProtKB-KW"/>
</dbReference>
<feature type="binding site" evidence="11">
    <location>
        <position position="290"/>
    </location>
    <ligand>
        <name>FMN</name>
        <dbReference type="ChEBI" id="CHEBI:58210"/>
    </ligand>
</feature>
<keyword evidence="14" id="KW-1185">Reference proteome</keyword>
<dbReference type="CDD" id="cd07304">
    <property type="entry name" value="Chorismate_synthase"/>
    <property type="match status" value="1"/>
</dbReference>
<dbReference type="AlphaFoldDB" id="A0AA96V0Q6"/>
<keyword evidence="7 11" id="KW-0274">FAD</keyword>
<dbReference type="PANTHER" id="PTHR21085:SF0">
    <property type="entry name" value="CHORISMATE SYNTHASE"/>
    <property type="match status" value="1"/>
</dbReference>
<evidence type="ECO:0000256" key="2">
    <source>
        <dbReference type="ARBA" id="ARBA00008014"/>
    </source>
</evidence>
<evidence type="ECO:0000256" key="4">
    <source>
        <dbReference type="ARBA" id="ARBA00022605"/>
    </source>
</evidence>
<dbReference type="GO" id="GO:0009073">
    <property type="term" value="P:aromatic amino acid family biosynthetic process"/>
    <property type="evidence" value="ECO:0007669"/>
    <property type="project" value="UniProtKB-KW"/>
</dbReference>
<dbReference type="NCBIfam" id="NF003793">
    <property type="entry name" value="PRK05382.1"/>
    <property type="match status" value="1"/>
</dbReference>
<dbReference type="FunFam" id="3.60.150.10:FF:000002">
    <property type="entry name" value="Chorismate synthase"/>
    <property type="match status" value="1"/>
</dbReference>
<dbReference type="Gene3D" id="3.60.150.10">
    <property type="entry name" value="Chorismate synthase AroC"/>
    <property type="match status" value="1"/>
</dbReference>
<evidence type="ECO:0000313" key="14">
    <source>
        <dbReference type="Proteomes" id="UP001302978"/>
    </source>
</evidence>
<comment type="caution">
    <text evidence="11">Lacks conserved residue(s) required for the propagation of feature annotation.</text>
</comment>
<dbReference type="EMBL" id="CP131059">
    <property type="protein sequence ID" value="WNY24266.1"/>
    <property type="molecule type" value="Genomic_DNA"/>
</dbReference>
<feature type="binding site" evidence="11">
    <location>
        <begin position="305"/>
        <end position="309"/>
    </location>
    <ligand>
        <name>FMN</name>
        <dbReference type="ChEBI" id="CHEBI:58210"/>
    </ligand>
</feature>
<proteinExistence type="inferred from homology"/>
<name>A0AA96V0Q6_9EURY</name>
<dbReference type="PANTHER" id="PTHR21085">
    <property type="entry name" value="CHORISMATE SYNTHASE"/>
    <property type="match status" value="1"/>
</dbReference>
<dbReference type="SUPFAM" id="SSF103263">
    <property type="entry name" value="Chorismate synthase, AroC"/>
    <property type="match status" value="1"/>
</dbReference>
<accession>A0AA96V0Q6</accession>
<comment type="cofactor">
    <cofactor evidence="11">
        <name>FMNH2</name>
        <dbReference type="ChEBI" id="CHEBI:57618"/>
    </cofactor>
    <text evidence="11">Reduced FMN (FMNH(2)).</text>
</comment>
<gene>
    <name evidence="11 13" type="primary">aroC</name>
    <name evidence="13" type="ORF">MmiHf6_15960</name>
</gene>
<comment type="catalytic activity">
    <reaction evidence="11">
        <text>5-O-(1-carboxyvinyl)-3-phosphoshikimate = chorismate + phosphate</text>
        <dbReference type="Rhea" id="RHEA:21020"/>
        <dbReference type="ChEBI" id="CHEBI:29748"/>
        <dbReference type="ChEBI" id="CHEBI:43474"/>
        <dbReference type="ChEBI" id="CHEBI:57701"/>
        <dbReference type="EC" id="4.2.3.5"/>
    </reaction>
</comment>
<organism evidence="13 14">
    <name type="scientific">Methanimicrococcus hongohii</name>
    <dbReference type="NCBI Taxonomy" id="3028295"/>
    <lineage>
        <taxon>Archaea</taxon>
        <taxon>Methanobacteriati</taxon>
        <taxon>Methanobacteriota</taxon>
        <taxon>Stenosarchaea group</taxon>
        <taxon>Methanomicrobia</taxon>
        <taxon>Methanosarcinales</taxon>
        <taxon>Methanosarcinaceae</taxon>
        <taxon>Methanimicrococcus</taxon>
    </lineage>
</organism>